<sequence>MITVRIKANGDVWVDQQSVIDQLQTVTHKDLVCFDTGAEGISLTHSGVLKFINQWIKDTGHPPEQVVLNTPNLYEKTQYVNVNTADNHFLQLSGHYYTDVPDIDASATKFGFFVGRYTAERNQIARDIVSCYQPDFVMSVMKTAYNPSPWHESVQNIPSIDDLSVRDQYIGQVDTNLSLLRFYNQFQIELIAETMCAGITFFPTEKTFRPITGLRPFLLYGSVNFLNNLRGLGFRTYSECWDETYDQYQGPERWNRIKTVIEQIIQQGYDVELANKIAHYNRQHLTRWHKNTMPKDMPRVIA</sequence>
<evidence type="ECO:0000313" key="1">
    <source>
        <dbReference type="EMBL" id="CAB4138220.1"/>
    </source>
</evidence>
<protein>
    <submittedName>
        <fullName evidence="1">Uncharacterized protein</fullName>
    </submittedName>
</protein>
<dbReference type="EMBL" id="LR796341">
    <property type="protein sequence ID" value="CAB4138220.1"/>
    <property type="molecule type" value="Genomic_DNA"/>
</dbReference>
<proteinExistence type="predicted"/>
<organism evidence="1">
    <name type="scientific">uncultured Caudovirales phage</name>
    <dbReference type="NCBI Taxonomy" id="2100421"/>
    <lineage>
        <taxon>Viruses</taxon>
        <taxon>Duplodnaviria</taxon>
        <taxon>Heunggongvirae</taxon>
        <taxon>Uroviricota</taxon>
        <taxon>Caudoviricetes</taxon>
        <taxon>Peduoviridae</taxon>
        <taxon>Maltschvirus</taxon>
        <taxon>Maltschvirus maltsch</taxon>
    </lineage>
</organism>
<name>A0A6J5LZP7_9CAUD</name>
<reference evidence="1" key="1">
    <citation type="submission" date="2020-04" db="EMBL/GenBank/DDBJ databases">
        <authorList>
            <person name="Chiriac C."/>
            <person name="Salcher M."/>
            <person name="Ghai R."/>
            <person name="Kavagutti S V."/>
        </authorList>
    </citation>
    <scope>NUCLEOTIDE SEQUENCE</scope>
</reference>
<accession>A0A6J5LZP7</accession>
<gene>
    <name evidence="1" type="ORF">UFOVP328_413</name>
</gene>